<evidence type="ECO:0000256" key="4">
    <source>
        <dbReference type="SAM" id="Coils"/>
    </source>
</evidence>
<evidence type="ECO:0000259" key="6">
    <source>
        <dbReference type="PROSITE" id="PS50057"/>
    </source>
</evidence>
<feature type="domain" description="FERM" evidence="6">
    <location>
        <begin position="59"/>
        <end position="362"/>
    </location>
</feature>
<dbReference type="FunFam" id="1.20.80.10:FF:000008">
    <property type="entry name" value="FERM domain containing 4A"/>
    <property type="match status" value="1"/>
</dbReference>
<comment type="subcellular location">
    <subcellularLocation>
        <location evidence="1">Cytoplasm</location>
    </subcellularLocation>
</comment>
<dbReference type="GO" id="GO:0005737">
    <property type="term" value="C:cytoplasm"/>
    <property type="evidence" value="ECO:0007669"/>
    <property type="project" value="UniProtKB-SubCell"/>
</dbReference>
<dbReference type="PRINTS" id="PR00935">
    <property type="entry name" value="BAND41"/>
</dbReference>
<dbReference type="Pfam" id="PF00373">
    <property type="entry name" value="FERM_M"/>
    <property type="match status" value="1"/>
</dbReference>
<dbReference type="Gene3D" id="3.10.20.90">
    <property type="entry name" value="Phosphatidylinositol 3-kinase Catalytic Subunit, Chain A, domain 1"/>
    <property type="match status" value="1"/>
</dbReference>
<name>A0A556U3R2_BAGYA</name>
<evidence type="ECO:0000313" key="8">
    <source>
        <dbReference type="Proteomes" id="UP000319801"/>
    </source>
</evidence>
<dbReference type="InterPro" id="IPR029071">
    <property type="entry name" value="Ubiquitin-like_domsf"/>
</dbReference>
<dbReference type="Pfam" id="PF11819">
    <property type="entry name" value="CUPID"/>
    <property type="match status" value="1"/>
</dbReference>
<dbReference type="PROSITE" id="PS50057">
    <property type="entry name" value="FERM_3"/>
    <property type="match status" value="1"/>
</dbReference>
<organism evidence="7 8">
    <name type="scientific">Bagarius yarrelli</name>
    <name type="common">Goonch</name>
    <name type="synonym">Bagrus yarrelli</name>
    <dbReference type="NCBI Taxonomy" id="175774"/>
    <lineage>
        <taxon>Eukaryota</taxon>
        <taxon>Metazoa</taxon>
        <taxon>Chordata</taxon>
        <taxon>Craniata</taxon>
        <taxon>Vertebrata</taxon>
        <taxon>Euteleostomi</taxon>
        <taxon>Actinopterygii</taxon>
        <taxon>Neopterygii</taxon>
        <taxon>Teleostei</taxon>
        <taxon>Ostariophysi</taxon>
        <taxon>Siluriformes</taxon>
        <taxon>Sisoridae</taxon>
        <taxon>Sisorinae</taxon>
        <taxon>Bagarius</taxon>
    </lineage>
</organism>
<feature type="coiled-coil region" evidence="4">
    <location>
        <begin position="399"/>
        <end position="426"/>
    </location>
</feature>
<keyword evidence="3 4" id="KW-0175">Coiled coil</keyword>
<accession>A0A556U3R2</accession>
<feature type="region of interest" description="Disordered" evidence="5">
    <location>
        <begin position="620"/>
        <end position="649"/>
    </location>
</feature>
<dbReference type="CDD" id="cd14473">
    <property type="entry name" value="FERM_B-lobe"/>
    <property type="match status" value="1"/>
</dbReference>
<keyword evidence="2" id="KW-0963">Cytoplasm</keyword>
<proteinExistence type="predicted"/>
<dbReference type="InterPro" id="IPR019747">
    <property type="entry name" value="FERM_CS"/>
</dbReference>
<dbReference type="Proteomes" id="UP000319801">
    <property type="component" value="Unassembled WGS sequence"/>
</dbReference>
<feature type="coiled-coil region" evidence="4">
    <location>
        <begin position="509"/>
        <end position="536"/>
    </location>
</feature>
<dbReference type="GO" id="GO:0005923">
    <property type="term" value="C:bicellular tight junction"/>
    <property type="evidence" value="ECO:0007669"/>
    <property type="project" value="TreeGrafter"/>
</dbReference>
<feature type="compositionally biased region" description="Polar residues" evidence="5">
    <location>
        <begin position="622"/>
        <end position="649"/>
    </location>
</feature>
<dbReference type="Gene3D" id="1.20.80.10">
    <property type="match status" value="1"/>
</dbReference>
<evidence type="ECO:0000256" key="2">
    <source>
        <dbReference type="ARBA" id="ARBA00022490"/>
    </source>
</evidence>
<evidence type="ECO:0000256" key="3">
    <source>
        <dbReference type="ARBA" id="ARBA00023054"/>
    </source>
</evidence>
<dbReference type="Pfam" id="PF09379">
    <property type="entry name" value="FERM_N"/>
    <property type="match status" value="1"/>
</dbReference>
<gene>
    <name evidence="7" type="ORF">Baya_8281</name>
</gene>
<sequence length="1067" mass="121397">MGPGFLCGIEDLLASGSQLVWAVAERMLRRCYSDKLLPCRRLIQSWWNIGDVYQMTEGRQCQVLLLDERQLELLVQPKLLSRDLLDLVSSHFNLKEKEYFGISYTDTNGQTSWLQLDRRVLEHNFSKKTGPLELKFHVRFYIESVASLKDTITVELFYWNAKSSVYNGAIELESEDVFKLAAFVLQEEKGDYTSDENATSDLKKLPVFPTAVLKEHPSLAYCESQVIEHYKTLKGLSRGKAIVQYLLLVESLPSYGVHYYEVKDKQGIPWWLGISYKGIAQFDQQDKLRPRRVFHWKQLENLYFREKKFAVEVNDPPSHSLIKTIWTMAISQHQFYLDCKQSKSKVSTSKILGNIAMDLTDIGASRISKMVSGEIKDQLIMASNGSLASAGSAESEVNEELKKEKIAELKKKANSLQELLAQNLSELKNICLREAELTGKLPKEYPLAPGEKPPTVRRRVGTAFKLDDLFPYDADPQLRNLESRFALQQKIVEAAKKLASETELCKTVKKKRRRNFEDAIKTLQQIENEINDYRVKMGKKPRQRASLIIDDANAADLSSLSDSLNLDTADDAFVVQRQRSRSVQYSGNHGISYQYDRRVSEQPHNSDRLNYDDVQDPYSYINPDTLSSHSSPFYTPSRQAGNSRSMPPTPQMTRNAFSSIQLSGSLESQSHFASECDGPEPMFTITPGARRSNSTEVLDDVSSHTSHSSAEYCAHSRARNRHRRQKDYSYANTGSMPNLAQNDSRCYTHKATTRPTTTAYYVTGYPCYADPYTNGSYAYEDETAGHYSVNPSYQTLSYHPQEPYTDYNHTEMDSMSQHPYATLRQGRSRPPSRNENLTRNVQRAVVAEHLRGWYNRNATHKPIPYEYERETQQSMAYRMAPNAYGYNERSHIYTSVSTASNPGNWRDHLSVGLSECSMGLHPQNAYSFNPVHQSHLPQSRHSFSPHPAPSWYYPPPSFTPSACSSSSSYYSLPPPPSSRYWVERSGCDGSKTDTVNKASLLNVTLDSLCVRWWWDGAVCRGSNYVGGVLSYIDVNQMDSYLSSPVDSFDSEDQTLYWHENSKPGTIV</sequence>
<dbReference type="SUPFAM" id="SSF47031">
    <property type="entry name" value="Second domain of FERM"/>
    <property type="match status" value="1"/>
</dbReference>
<dbReference type="InterPro" id="IPR011993">
    <property type="entry name" value="PH-like_dom_sf"/>
</dbReference>
<dbReference type="PANTHER" id="PTHR46079:SF1">
    <property type="entry name" value="FERM DOMAIN-CONTAINING PROTEIN 4B"/>
    <property type="match status" value="1"/>
</dbReference>
<dbReference type="InterPro" id="IPR047176">
    <property type="entry name" value="FRMD4A/B"/>
</dbReference>
<dbReference type="SMART" id="SM00295">
    <property type="entry name" value="B41"/>
    <property type="match status" value="1"/>
</dbReference>
<evidence type="ECO:0000256" key="5">
    <source>
        <dbReference type="SAM" id="MobiDB-lite"/>
    </source>
</evidence>
<dbReference type="InterPro" id="IPR018980">
    <property type="entry name" value="FERM_PH-like_C"/>
</dbReference>
<dbReference type="GO" id="GO:0090162">
    <property type="term" value="P:establishment of epithelial cell polarity"/>
    <property type="evidence" value="ECO:0007669"/>
    <property type="project" value="InterPro"/>
</dbReference>
<dbReference type="InterPro" id="IPR021774">
    <property type="entry name" value="CUPID"/>
</dbReference>
<dbReference type="InterPro" id="IPR019749">
    <property type="entry name" value="Band_41_domain"/>
</dbReference>
<evidence type="ECO:0000256" key="1">
    <source>
        <dbReference type="ARBA" id="ARBA00004496"/>
    </source>
</evidence>
<dbReference type="FunFam" id="3.10.20.90:FF:000019">
    <property type="entry name" value="FERM domain containing 4A"/>
    <property type="match status" value="1"/>
</dbReference>
<dbReference type="InterPro" id="IPR035963">
    <property type="entry name" value="FERM_2"/>
</dbReference>
<dbReference type="InterPro" id="IPR000299">
    <property type="entry name" value="FERM_domain"/>
</dbReference>
<reference evidence="7 8" key="1">
    <citation type="journal article" date="2019" name="Genome Biol. Evol.">
        <title>Whole-Genome Sequencing of the Giant Devil Catfish, Bagarius yarrelli.</title>
        <authorList>
            <person name="Jiang W."/>
            <person name="Lv Y."/>
            <person name="Cheng L."/>
            <person name="Yang K."/>
            <person name="Chao B."/>
            <person name="Wang X."/>
            <person name="Li Y."/>
            <person name="Pan X."/>
            <person name="You X."/>
            <person name="Zhang Y."/>
            <person name="Yang J."/>
            <person name="Li J."/>
            <person name="Zhang X."/>
            <person name="Liu S."/>
            <person name="Sun C."/>
            <person name="Yang J."/>
            <person name="Shi Q."/>
        </authorList>
    </citation>
    <scope>NUCLEOTIDE SEQUENCE [LARGE SCALE GENOMIC DNA]</scope>
    <source>
        <strain evidence="7">JWS20170419001</strain>
        <tissue evidence="7">Muscle</tissue>
    </source>
</reference>
<dbReference type="AlphaFoldDB" id="A0A556U3R2"/>
<dbReference type="InterPro" id="IPR019748">
    <property type="entry name" value="FERM_central"/>
</dbReference>
<dbReference type="Gene3D" id="2.30.29.30">
    <property type="entry name" value="Pleckstrin-homology domain (PH domain)/Phosphotyrosine-binding domain (PTB)"/>
    <property type="match status" value="1"/>
</dbReference>
<keyword evidence="8" id="KW-1185">Reference proteome</keyword>
<dbReference type="EMBL" id="VCAZ01000044">
    <property type="protein sequence ID" value="TSM36148.1"/>
    <property type="molecule type" value="Genomic_DNA"/>
</dbReference>
<dbReference type="PROSITE" id="PS00660">
    <property type="entry name" value="FERM_1"/>
    <property type="match status" value="1"/>
</dbReference>
<protein>
    <submittedName>
        <fullName evidence="7">FERM domain-containing protein 4B</fullName>
    </submittedName>
</protein>
<evidence type="ECO:0000313" key="7">
    <source>
        <dbReference type="EMBL" id="TSM36148.1"/>
    </source>
</evidence>
<dbReference type="Pfam" id="PF09380">
    <property type="entry name" value="FERM_C"/>
    <property type="match status" value="1"/>
</dbReference>
<dbReference type="SUPFAM" id="SSF54236">
    <property type="entry name" value="Ubiquitin-like"/>
    <property type="match status" value="1"/>
</dbReference>
<dbReference type="InterPro" id="IPR018979">
    <property type="entry name" value="FERM_N"/>
</dbReference>
<dbReference type="OrthoDB" id="10063592at2759"/>
<dbReference type="SMART" id="SM01196">
    <property type="entry name" value="FERM_C"/>
    <property type="match status" value="1"/>
</dbReference>
<dbReference type="PANTHER" id="PTHR46079">
    <property type="entry name" value="FERM DOMAIN-CONTAINING PROTEIN 4"/>
    <property type="match status" value="1"/>
</dbReference>
<comment type="caution">
    <text evidence="7">The sequence shown here is derived from an EMBL/GenBank/DDBJ whole genome shotgun (WGS) entry which is preliminary data.</text>
</comment>
<dbReference type="GO" id="GO:0005912">
    <property type="term" value="C:adherens junction"/>
    <property type="evidence" value="ECO:0007669"/>
    <property type="project" value="TreeGrafter"/>
</dbReference>
<dbReference type="SUPFAM" id="SSF50729">
    <property type="entry name" value="PH domain-like"/>
    <property type="match status" value="1"/>
</dbReference>
<dbReference type="InterPro" id="IPR014352">
    <property type="entry name" value="FERM/acyl-CoA-bd_prot_sf"/>
</dbReference>